<keyword evidence="1" id="KW-0862">Zinc</keyword>
<name>A0A3G4ZZX4_9VIRU</name>
<proteinExistence type="predicted"/>
<keyword evidence="1" id="KW-0863">Zinc-finger</keyword>
<keyword evidence="1" id="KW-0479">Metal-binding</keyword>
<evidence type="ECO:0000313" key="3">
    <source>
        <dbReference type="EMBL" id="AYV80420.1"/>
    </source>
</evidence>
<evidence type="ECO:0000259" key="2">
    <source>
        <dbReference type="PROSITE" id="PS50089"/>
    </source>
</evidence>
<accession>A0A3G4ZZX4</accession>
<sequence length="265" mass="29873">MSFENTLISVINAIQNMDPFTLNQQITNLTDEKKQQMCEAIKMSLTPHFPPELSSLMDTMFPKIFEELGKMNINDGNIVHNMMHIAQKVASDVNADLSKSVSQKDLDLFDEYFVAYEMYLALPENALFPDKVICFIEYDGFYEAYSTATRGPKLIDLAEKLNIILAEKEKDGVITTILAFPKVLLHFAADILANNDYRVYFVKNKLVPAEIKQLVSFECKNCAVQGVAIESVILLECGHPVCKNCSDSKVPCNVCKINESMTLYI</sequence>
<protein>
    <recommendedName>
        <fullName evidence="2">RING-type domain-containing protein</fullName>
    </recommendedName>
</protein>
<dbReference type="PROSITE" id="PS50089">
    <property type="entry name" value="ZF_RING_2"/>
    <property type="match status" value="1"/>
</dbReference>
<organism evidence="3">
    <name type="scientific">Harvfovirus sp</name>
    <dbReference type="NCBI Taxonomy" id="2487768"/>
    <lineage>
        <taxon>Viruses</taxon>
        <taxon>Varidnaviria</taxon>
        <taxon>Bamfordvirae</taxon>
        <taxon>Nucleocytoviricota</taxon>
        <taxon>Megaviricetes</taxon>
        <taxon>Imitervirales</taxon>
        <taxon>Mimiviridae</taxon>
        <taxon>Klosneuvirinae</taxon>
    </lineage>
</organism>
<dbReference type="InterPro" id="IPR001841">
    <property type="entry name" value="Znf_RING"/>
</dbReference>
<evidence type="ECO:0000256" key="1">
    <source>
        <dbReference type="PROSITE-ProRule" id="PRU00175"/>
    </source>
</evidence>
<feature type="domain" description="RING-type" evidence="2">
    <location>
        <begin position="219"/>
        <end position="256"/>
    </location>
</feature>
<reference evidence="3" key="1">
    <citation type="submission" date="2018-10" db="EMBL/GenBank/DDBJ databases">
        <title>Hidden diversity of soil giant viruses.</title>
        <authorList>
            <person name="Schulz F."/>
            <person name="Alteio L."/>
            <person name="Goudeau D."/>
            <person name="Ryan E.M."/>
            <person name="Malmstrom R.R."/>
            <person name="Blanchard J."/>
            <person name="Woyke T."/>
        </authorList>
    </citation>
    <scope>NUCLEOTIDE SEQUENCE</scope>
    <source>
        <strain evidence="3">HAV1</strain>
    </source>
</reference>
<gene>
    <name evidence="3" type="ORF">Harvfovirus1_45</name>
</gene>
<dbReference type="EMBL" id="MK072243">
    <property type="protein sequence ID" value="AYV80420.1"/>
    <property type="molecule type" value="Genomic_DNA"/>
</dbReference>
<dbReference type="GO" id="GO:0008270">
    <property type="term" value="F:zinc ion binding"/>
    <property type="evidence" value="ECO:0007669"/>
    <property type="project" value="UniProtKB-KW"/>
</dbReference>